<gene>
    <name evidence="2" type="ORF">C8A03DRAFT_16303</name>
</gene>
<feature type="compositionally biased region" description="Acidic residues" evidence="1">
    <location>
        <begin position="77"/>
        <end position="92"/>
    </location>
</feature>
<feature type="compositionally biased region" description="Basic residues" evidence="1">
    <location>
        <begin position="1"/>
        <end position="13"/>
    </location>
</feature>
<protein>
    <submittedName>
        <fullName evidence="2">Uncharacterized protein</fullName>
    </submittedName>
</protein>
<dbReference type="Proteomes" id="UP001303760">
    <property type="component" value="Unassembled WGS sequence"/>
</dbReference>
<feature type="region of interest" description="Disordered" evidence="1">
    <location>
        <begin position="1"/>
        <end position="29"/>
    </location>
</feature>
<name>A0AAN7C8Y1_9PEZI</name>
<evidence type="ECO:0000313" key="3">
    <source>
        <dbReference type="Proteomes" id="UP001303760"/>
    </source>
</evidence>
<proteinExistence type="predicted"/>
<reference evidence="2" key="2">
    <citation type="submission" date="2023-05" db="EMBL/GenBank/DDBJ databases">
        <authorList>
            <consortium name="Lawrence Berkeley National Laboratory"/>
            <person name="Steindorff A."/>
            <person name="Hensen N."/>
            <person name="Bonometti L."/>
            <person name="Westerberg I."/>
            <person name="Brannstrom I.O."/>
            <person name="Guillou S."/>
            <person name="Cros-Aarteil S."/>
            <person name="Calhoun S."/>
            <person name="Haridas S."/>
            <person name="Kuo A."/>
            <person name="Mondo S."/>
            <person name="Pangilinan J."/>
            <person name="Riley R."/>
            <person name="Labutti K."/>
            <person name="Andreopoulos B."/>
            <person name="Lipzen A."/>
            <person name="Chen C."/>
            <person name="Yanf M."/>
            <person name="Daum C."/>
            <person name="Ng V."/>
            <person name="Clum A."/>
            <person name="Ohm R."/>
            <person name="Martin F."/>
            <person name="Silar P."/>
            <person name="Natvig D."/>
            <person name="Lalanne C."/>
            <person name="Gautier V."/>
            <person name="Ament-Velasquez S.L."/>
            <person name="Kruys A."/>
            <person name="Hutchinson M.I."/>
            <person name="Powell A.J."/>
            <person name="Barry K."/>
            <person name="Miller A.N."/>
            <person name="Grigoriev I.V."/>
            <person name="Debuchy R."/>
            <person name="Gladieux P."/>
            <person name="Thoren M.H."/>
            <person name="Johannesson H."/>
        </authorList>
    </citation>
    <scope>NUCLEOTIDE SEQUENCE</scope>
    <source>
        <strain evidence="2">CBS 532.94</strain>
    </source>
</reference>
<feature type="compositionally biased region" description="Polar residues" evidence="1">
    <location>
        <begin position="180"/>
        <end position="190"/>
    </location>
</feature>
<feature type="region of interest" description="Disordered" evidence="1">
    <location>
        <begin position="477"/>
        <end position="497"/>
    </location>
</feature>
<keyword evidence="3" id="KW-1185">Reference proteome</keyword>
<organism evidence="2 3">
    <name type="scientific">Achaetomium macrosporum</name>
    <dbReference type="NCBI Taxonomy" id="79813"/>
    <lineage>
        <taxon>Eukaryota</taxon>
        <taxon>Fungi</taxon>
        <taxon>Dikarya</taxon>
        <taxon>Ascomycota</taxon>
        <taxon>Pezizomycotina</taxon>
        <taxon>Sordariomycetes</taxon>
        <taxon>Sordariomycetidae</taxon>
        <taxon>Sordariales</taxon>
        <taxon>Chaetomiaceae</taxon>
        <taxon>Achaetomium</taxon>
    </lineage>
</organism>
<accession>A0AAN7C8Y1</accession>
<feature type="region of interest" description="Disordered" evidence="1">
    <location>
        <begin position="68"/>
        <end position="145"/>
    </location>
</feature>
<comment type="caution">
    <text evidence="2">The sequence shown here is derived from an EMBL/GenBank/DDBJ whole genome shotgun (WGS) entry which is preliminary data.</text>
</comment>
<dbReference type="EMBL" id="MU860155">
    <property type="protein sequence ID" value="KAK4237101.1"/>
    <property type="molecule type" value="Genomic_DNA"/>
</dbReference>
<dbReference type="AlphaFoldDB" id="A0AAN7C8Y1"/>
<evidence type="ECO:0000256" key="1">
    <source>
        <dbReference type="SAM" id="MobiDB-lite"/>
    </source>
</evidence>
<evidence type="ECO:0000313" key="2">
    <source>
        <dbReference type="EMBL" id="KAK4237101.1"/>
    </source>
</evidence>
<feature type="region of interest" description="Disordered" evidence="1">
    <location>
        <begin position="174"/>
        <end position="197"/>
    </location>
</feature>
<feature type="non-terminal residue" evidence="2">
    <location>
        <position position="497"/>
    </location>
</feature>
<reference evidence="2" key="1">
    <citation type="journal article" date="2023" name="Mol. Phylogenet. Evol.">
        <title>Genome-scale phylogeny and comparative genomics of the fungal order Sordariales.</title>
        <authorList>
            <person name="Hensen N."/>
            <person name="Bonometti L."/>
            <person name="Westerberg I."/>
            <person name="Brannstrom I.O."/>
            <person name="Guillou S."/>
            <person name="Cros-Aarteil S."/>
            <person name="Calhoun S."/>
            <person name="Haridas S."/>
            <person name="Kuo A."/>
            <person name="Mondo S."/>
            <person name="Pangilinan J."/>
            <person name="Riley R."/>
            <person name="LaButti K."/>
            <person name="Andreopoulos B."/>
            <person name="Lipzen A."/>
            <person name="Chen C."/>
            <person name="Yan M."/>
            <person name="Daum C."/>
            <person name="Ng V."/>
            <person name="Clum A."/>
            <person name="Steindorff A."/>
            <person name="Ohm R.A."/>
            <person name="Martin F."/>
            <person name="Silar P."/>
            <person name="Natvig D.O."/>
            <person name="Lalanne C."/>
            <person name="Gautier V."/>
            <person name="Ament-Velasquez S.L."/>
            <person name="Kruys A."/>
            <person name="Hutchinson M.I."/>
            <person name="Powell A.J."/>
            <person name="Barry K."/>
            <person name="Miller A.N."/>
            <person name="Grigoriev I.V."/>
            <person name="Debuchy R."/>
            <person name="Gladieux P."/>
            <person name="Hiltunen Thoren M."/>
            <person name="Johannesson H."/>
        </authorList>
    </citation>
    <scope>NUCLEOTIDE SEQUENCE</scope>
    <source>
        <strain evidence="2">CBS 532.94</strain>
    </source>
</reference>
<sequence length="497" mass="53940">MRLRPSAVRRRPGRYREDDGPTTADRPAFVHPDIPFNPHLVRFCAHPTLPLDYPGVGPSEAERARLAALASAQQADIGDEEDRDSDAGSEDDGSGHQDVDGVTNNDTDGEDQPNEERAADGEPETAAADGPVASQPAGPTPKDVEQGELARPAYVANIPRQQPSKNEEGIEVTALPPSHATPSPMASTNPAEAPNWSDLSDGIKYAIVYEMTREMSLIAALQQLSLTSDEVQSFLVLVQKERRKMEEFDEKLDQLLDFADPSVRDTVAGLTPITDPITAAEVRSGRSYLRLLGIDRVADNLGFWEGTAGTWHPIDIEEGSRDLVGVPDLDDGVGNMDGSNQLQDMTDAELLVRLDPPANTLNPQRLRSGAPPHTRDRTCGPLRMPTPGSLHPANFVYKAKSGRRYSALDKSDWPEWEALHDAGIILSAALTVATIRSEVPDEVDFFSQEDVESMDDQLPEDFLGSDPAPLQQYLEALGPSLPADHQPAPVDNGEPNP</sequence>